<sequence length="231" mass="25225">MEASSPQVLSQSDNNRNDTAATSSSSAYASASSQGAIATSIARLKEININFLALDFDRTILSCHTGGRWKGTVDELLEYVRPVFIQLIPAAQAAGIEVAVVTFTHQISLVRAVLDSIMLSAREDGDNDYNNNNNNNNATATRTPSGRIPIRGNDRSWTYNGKGSRSGKQAHMASAVAELEYRFGVKITKATTLLIDDDSRNIRTALQHGVRALRFNPEKPHRLLPEIIKLS</sequence>
<protein>
    <submittedName>
        <fullName evidence="2">Uncharacterized protein</fullName>
    </submittedName>
</protein>
<comment type="caution">
    <text evidence="2">The sequence shown here is derived from an EMBL/GenBank/DDBJ whole genome shotgun (WGS) entry which is preliminary data.</text>
</comment>
<evidence type="ECO:0000313" key="3">
    <source>
        <dbReference type="Proteomes" id="UP000693970"/>
    </source>
</evidence>
<dbReference type="EMBL" id="JAGRRH010000003">
    <property type="protein sequence ID" value="KAG7371913.1"/>
    <property type="molecule type" value="Genomic_DNA"/>
</dbReference>
<gene>
    <name evidence="2" type="ORF">IV203_018055</name>
</gene>
<reference evidence="2" key="2">
    <citation type="submission" date="2021-04" db="EMBL/GenBank/DDBJ databases">
        <authorList>
            <person name="Podell S."/>
        </authorList>
    </citation>
    <scope>NUCLEOTIDE SEQUENCE</scope>
    <source>
        <strain evidence="2">Hildebrandi</strain>
    </source>
</reference>
<evidence type="ECO:0000256" key="1">
    <source>
        <dbReference type="SAM" id="MobiDB-lite"/>
    </source>
</evidence>
<feature type="compositionally biased region" description="Polar residues" evidence="1">
    <location>
        <begin position="1"/>
        <end position="19"/>
    </location>
</feature>
<evidence type="ECO:0000313" key="2">
    <source>
        <dbReference type="EMBL" id="KAG7371913.1"/>
    </source>
</evidence>
<keyword evidence="3" id="KW-1185">Reference proteome</keyword>
<dbReference type="OrthoDB" id="10054414at2759"/>
<dbReference type="Proteomes" id="UP000693970">
    <property type="component" value="Unassembled WGS sequence"/>
</dbReference>
<dbReference type="AlphaFoldDB" id="A0A9K3M1G3"/>
<name>A0A9K3M1G3_9STRA</name>
<reference evidence="2" key="1">
    <citation type="journal article" date="2021" name="Sci. Rep.">
        <title>Diploid genomic architecture of Nitzschia inconspicua, an elite biomass production diatom.</title>
        <authorList>
            <person name="Oliver A."/>
            <person name="Podell S."/>
            <person name="Pinowska A."/>
            <person name="Traller J.C."/>
            <person name="Smith S.R."/>
            <person name="McClure R."/>
            <person name="Beliaev A."/>
            <person name="Bohutskyi P."/>
            <person name="Hill E.A."/>
            <person name="Rabines A."/>
            <person name="Zheng H."/>
            <person name="Allen L.Z."/>
            <person name="Kuo A."/>
            <person name="Grigoriev I.V."/>
            <person name="Allen A.E."/>
            <person name="Hazlebeck D."/>
            <person name="Allen E.E."/>
        </authorList>
    </citation>
    <scope>NUCLEOTIDE SEQUENCE</scope>
    <source>
        <strain evidence="2">Hildebrandi</strain>
    </source>
</reference>
<feature type="region of interest" description="Disordered" evidence="1">
    <location>
        <begin position="1"/>
        <end position="25"/>
    </location>
</feature>
<organism evidence="2 3">
    <name type="scientific">Nitzschia inconspicua</name>
    <dbReference type="NCBI Taxonomy" id="303405"/>
    <lineage>
        <taxon>Eukaryota</taxon>
        <taxon>Sar</taxon>
        <taxon>Stramenopiles</taxon>
        <taxon>Ochrophyta</taxon>
        <taxon>Bacillariophyta</taxon>
        <taxon>Bacillariophyceae</taxon>
        <taxon>Bacillariophycidae</taxon>
        <taxon>Bacillariales</taxon>
        <taxon>Bacillariaceae</taxon>
        <taxon>Nitzschia</taxon>
    </lineage>
</organism>
<accession>A0A9K3M1G3</accession>
<proteinExistence type="predicted"/>
<feature type="region of interest" description="Disordered" evidence="1">
    <location>
        <begin position="125"/>
        <end position="153"/>
    </location>
</feature>